<evidence type="ECO:0000256" key="2">
    <source>
        <dbReference type="ARBA" id="ARBA00022676"/>
    </source>
</evidence>
<evidence type="ECO:0000256" key="3">
    <source>
        <dbReference type="ARBA" id="ARBA00022679"/>
    </source>
</evidence>
<organism evidence="5 6">
    <name type="scientific">Thalictrum thalictroides</name>
    <name type="common">Rue-anemone</name>
    <name type="synonym">Anemone thalictroides</name>
    <dbReference type="NCBI Taxonomy" id="46969"/>
    <lineage>
        <taxon>Eukaryota</taxon>
        <taxon>Viridiplantae</taxon>
        <taxon>Streptophyta</taxon>
        <taxon>Embryophyta</taxon>
        <taxon>Tracheophyta</taxon>
        <taxon>Spermatophyta</taxon>
        <taxon>Magnoliopsida</taxon>
        <taxon>Ranunculales</taxon>
        <taxon>Ranunculaceae</taxon>
        <taxon>Thalictroideae</taxon>
        <taxon>Thalictrum</taxon>
    </lineage>
</organism>
<evidence type="ECO:0000313" key="6">
    <source>
        <dbReference type="Proteomes" id="UP000554482"/>
    </source>
</evidence>
<dbReference type="SUPFAM" id="SSF53756">
    <property type="entry name" value="UDP-Glycosyltransferase/glycogen phosphorylase"/>
    <property type="match status" value="1"/>
</dbReference>
<dbReference type="Gene3D" id="3.40.50.2000">
    <property type="entry name" value="Glycogen Phosphorylase B"/>
    <property type="match status" value="2"/>
</dbReference>
<gene>
    <name evidence="5" type="ORF">FRX31_025469</name>
</gene>
<keyword evidence="6" id="KW-1185">Reference proteome</keyword>
<dbReference type="PANTHER" id="PTHR48049">
    <property type="entry name" value="GLYCOSYLTRANSFERASE"/>
    <property type="match status" value="1"/>
</dbReference>
<dbReference type="AlphaFoldDB" id="A0A7J6VKT4"/>
<keyword evidence="3 5" id="KW-0808">Transferase</keyword>
<dbReference type="CDD" id="cd03784">
    <property type="entry name" value="GT1_Gtf-like"/>
    <property type="match status" value="1"/>
</dbReference>
<evidence type="ECO:0000313" key="5">
    <source>
        <dbReference type="EMBL" id="KAF5184942.1"/>
    </source>
</evidence>
<dbReference type="PANTHER" id="PTHR48049:SF60">
    <property type="entry name" value="UDP-GLYCOSYLTRANSFERASE 91B1"/>
    <property type="match status" value="1"/>
</dbReference>
<keyword evidence="2" id="KW-0328">Glycosyltransferase</keyword>
<dbReference type="Pfam" id="PF00201">
    <property type="entry name" value="UDPGT"/>
    <property type="match status" value="1"/>
</dbReference>
<feature type="signal peptide" evidence="4">
    <location>
        <begin position="1"/>
        <end position="30"/>
    </location>
</feature>
<sequence length="467" mass="53003">MDAEFFHIVMFPWLAFGHLLPFFELAKCLAEKGNRISFISTPRNIKRLPKLPPHLTHLLNFVEFSLPQIQNLPIDAEATSDLPLDKVPYLKKAFDGLESSLASFLESSYPDWIIYDFIPYWLPPITAKLNIPCAFFSIFNAANLCYFGPPSALLDVTDDSRTDPEDYSVSAKWIPFDNNLAFRKFELSRWFNDVIVENASGVGDAFRFGSAVQECDIVAVRSSTEFEPEWLKLLQDELYKKPVLPLGLLPPQLDNVEDEDENWLTIKGWLDKQDHGSVVYVALGSEATLNEQETTELALGLELSKLPFLWVLRKPAGSIEFVLPTGFEDRVKGRGIIWRAWVPQLRVLSHPSMGGSLMHSGYSSVVETLGFGYPLVLLPMVNDQAILARLLEWKKIGVEIPRKDEDGSFTKESVAGLLRKVMVDYEGEHYRAIARDLRQVFGNKILNDTYIDSFANYLKNNRRSKSS</sequence>
<proteinExistence type="inferred from homology"/>
<dbReference type="InterPro" id="IPR002213">
    <property type="entry name" value="UDP_glucos_trans"/>
</dbReference>
<dbReference type="GO" id="GO:0035251">
    <property type="term" value="F:UDP-glucosyltransferase activity"/>
    <property type="evidence" value="ECO:0007669"/>
    <property type="project" value="InterPro"/>
</dbReference>
<dbReference type="FunFam" id="3.40.50.2000:FF:000088">
    <property type="entry name" value="Glycosyltransferase"/>
    <property type="match status" value="1"/>
</dbReference>
<evidence type="ECO:0000256" key="4">
    <source>
        <dbReference type="SAM" id="SignalP"/>
    </source>
</evidence>
<dbReference type="InterPro" id="IPR050481">
    <property type="entry name" value="UDP-glycosyltransf_plant"/>
</dbReference>
<reference evidence="5 6" key="1">
    <citation type="submission" date="2020-06" db="EMBL/GenBank/DDBJ databases">
        <title>Transcriptomic and genomic resources for Thalictrum thalictroides and T. hernandezii: Facilitating candidate gene discovery in an emerging model plant lineage.</title>
        <authorList>
            <person name="Arias T."/>
            <person name="Riano-Pachon D.M."/>
            <person name="Di Stilio V.S."/>
        </authorList>
    </citation>
    <scope>NUCLEOTIDE SEQUENCE [LARGE SCALE GENOMIC DNA]</scope>
    <source>
        <strain evidence="6">cv. WT478/WT964</strain>
        <tissue evidence="5">Leaves</tissue>
    </source>
</reference>
<dbReference type="Proteomes" id="UP000554482">
    <property type="component" value="Unassembled WGS sequence"/>
</dbReference>
<protein>
    <submittedName>
        <fullName evidence="5">Udp-glycosyltransferase</fullName>
    </submittedName>
</protein>
<comment type="caution">
    <text evidence="5">The sequence shown here is derived from an EMBL/GenBank/DDBJ whole genome shotgun (WGS) entry which is preliminary data.</text>
</comment>
<feature type="chain" id="PRO_5029897073" evidence="4">
    <location>
        <begin position="31"/>
        <end position="467"/>
    </location>
</feature>
<dbReference type="OrthoDB" id="5835829at2759"/>
<accession>A0A7J6VKT4</accession>
<keyword evidence="4" id="KW-0732">Signal</keyword>
<comment type="similarity">
    <text evidence="1">Belongs to the UDP-glycosyltransferase family.</text>
</comment>
<name>A0A7J6VKT4_THATH</name>
<dbReference type="EMBL" id="JABWDY010031374">
    <property type="protein sequence ID" value="KAF5184942.1"/>
    <property type="molecule type" value="Genomic_DNA"/>
</dbReference>
<evidence type="ECO:0000256" key="1">
    <source>
        <dbReference type="ARBA" id="ARBA00009995"/>
    </source>
</evidence>
<dbReference type="FunFam" id="3.40.50.2000:FF:000037">
    <property type="entry name" value="Glycosyltransferase"/>
    <property type="match status" value="1"/>
</dbReference>